<evidence type="ECO:0000256" key="16">
    <source>
        <dbReference type="SAM" id="MobiDB-lite"/>
    </source>
</evidence>
<keyword evidence="7 15" id="KW-0808">Transferase</keyword>
<dbReference type="NCBIfam" id="TIGR00636">
    <property type="entry name" value="PduO_Nterm"/>
    <property type="match status" value="1"/>
</dbReference>
<evidence type="ECO:0000256" key="8">
    <source>
        <dbReference type="ARBA" id="ARBA00022741"/>
    </source>
</evidence>
<evidence type="ECO:0000256" key="7">
    <source>
        <dbReference type="ARBA" id="ARBA00022679"/>
    </source>
</evidence>
<dbReference type="EC" id="2.5.1.17" evidence="4 15"/>
<evidence type="ECO:0000256" key="14">
    <source>
        <dbReference type="ARBA" id="ARBA00048692"/>
    </source>
</evidence>
<dbReference type="PANTHER" id="PTHR12213">
    <property type="entry name" value="CORRINOID ADENOSYLTRANSFERASE"/>
    <property type="match status" value="1"/>
</dbReference>
<evidence type="ECO:0000313" key="19">
    <source>
        <dbReference type="Proteomes" id="UP000256304"/>
    </source>
</evidence>
<accession>A0A3D9Q534</accession>
<evidence type="ECO:0000313" key="18">
    <source>
        <dbReference type="EMBL" id="REE57588.1"/>
    </source>
</evidence>
<evidence type="ECO:0000256" key="4">
    <source>
        <dbReference type="ARBA" id="ARBA00012454"/>
    </source>
</evidence>
<organism evidence="18 19">
    <name type="scientific">Paenibacillus taihuensis</name>
    <dbReference type="NCBI Taxonomy" id="1156355"/>
    <lineage>
        <taxon>Bacteria</taxon>
        <taxon>Bacillati</taxon>
        <taxon>Bacillota</taxon>
        <taxon>Bacilli</taxon>
        <taxon>Bacillales</taxon>
        <taxon>Paenibacillaceae</taxon>
        <taxon>Paenibacillus</taxon>
    </lineage>
</organism>
<dbReference type="GO" id="GO:0005524">
    <property type="term" value="F:ATP binding"/>
    <property type="evidence" value="ECO:0007669"/>
    <property type="project" value="UniProtKB-UniRule"/>
</dbReference>
<comment type="caution">
    <text evidence="18">The sequence shown here is derived from an EMBL/GenBank/DDBJ whole genome shotgun (WGS) entry which is preliminary data.</text>
</comment>
<comment type="catalytic activity">
    <reaction evidence="13 15">
        <text>2 cob(II)yrinate a,c diamide + reduced [electron-transfer flavoprotein] + 2 ATP = 2 adenosylcob(III)yrinate a,c-diamide + 2 triphosphate + oxidized [electron-transfer flavoprotein] + 3 H(+)</text>
        <dbReference type="Rhea" id="RHEA:11528"/>
        <dbReference type="Rhea" id="RHEA-COMP:10685"/>
        <dbReference type="Rhea" id="RHEA-COMP:10686"/>
        <dbReference type="ChEBI" id="CHEBI:15378"/>
        <dbReference type="ChEBI" id="CHEBI:18036"/>
        <dbReference type="ChEBI" id="CHEBI:30616"/>
        <dbReference type="ChEBI" id="CHEBI:57692"/>
        <dbReference type="ChEBI" id="CHEBI:58307"/>
        <dbReference type="ChEBI" id="CHEBI:58503"/>
        <dbReference type="ChEBI" id="CHEBI:58537"/>
        <dbReference type="EC" id="2.5.1.17"/>
    </reaction>
</comment>
<keyword evidence="8 15" id="KW-0547">Nucleotide-binding</keyword>
<comment type="similarity">
    <text evidence="2 15">Belongs to the Cob(I)alamin adenosyltransferase family.</text>
</comment>
<evidence type="ECO:0000256" key="13">
    <source>
        <dbReference type="ARBA" id="ARBA00048555"/>
    </source>
</evidence>
<dbReference type="InterPro" id="IPR016030">
    <property type="entry name" value="CblAdoTrfase-like"/>
</dbReference>
<dbReference type="FunFam" id="1.20.1200.10:FF:000001">
    <property type="entry name" value="Cob(I)yrinic acid a,c-diamide adenosyltransferase"/>
    <property type="match status" value="1"/>
</dbReference>
<proteinExistence type="inferred from homology"/>
<evidence type="ECO:0000256" key="2">
    <source>
        <dbReference type="ARBA" id="ARBA00007487"/>
    </source>
</evidence>
<evidence type="ECO:0000256" key="9">
    <source>
        <dbReference type="ARBA" id="ARBA00022840"/>
    </source>
</evidence>
<feature type="compositionally biased region" description="Basic and acidic residues" evidence="16">
    <location>
        <begin position="184"/>
        <end position="197"/>
    </location>
</feature>
<dbReference type="InterPro" id="IPR029499">
    <property type="entry name" value="PduO-typ"/>
</dbReference>
<dbReference type="InterPro" id="IPR036451">
    <property type="entry name" value="CblAdoTrfase-like_sf"/>
</dbReference>
<dbReference type="Proteomes" id="UP000256304">
    <property type="component" value="Unassembled WGS sequence"/>
</dbReference>
<dbReference type="Pfam" id="PF01923">
    <property type="entry name" value="Cob_adeno_trans"/>
    <property type="match status" value="1"/>
</dbReference>
<comment type="catalytic activity">
    <reaction evidence="14 15">
        <text>2 cob(II)alamin + reduced [electron-transfer flavoprotein] + 2 ATP = 2 adenosylcob(III)alamin + 2 triphosphate + oxidized [electron-transfer flavoprotein] + 3 H(+)</text>
        <dbReference type="Rhea" id="RHEA:28671"/>
        <dbReference type="Rhea" id="RHEA-COMP:10685"/>
        <dbReference type="Rhea" id="RHEA-COMP:10686"/>
        <dbReference type="ChEBI" id="CHEBI:15378"/>
        <dbReference type="ChEBI" id="CHEBI:16304"/>
        <dbReference type="ChEBI" id="CHEBI:18036"/>
        <dbReference type="ChEBI" id="CHEBI:18408"/>
        <dbReference type="ChEBI" id="CHEBI:30616"/>
        <dbReference type="ChEBI" id="CHEBI:57692"/>
        <dbReference type="ChEBI" id="CHEBI:58307"/>
        <dbReference type="EC" id="2.5.1.17"/>
    </reaction>
</comment>
<dbReference type="GO" id="GO:0008817">
    <property type="term" value="F:corrinoid adenosyltransferase activity"/>
    <property type="evidence" value="ECO:0007669"/>
    <property type="project" value="UniProtKB-UniRule"/>
</dbReference>
<evidence type="ECO:0000256" key="1">
    <source>
        <dbReference type="ARBA" id="ARBA00005121"/>
    </source>
</evidence>
<dbReference type="GO" id="GO:0009236">
    <property type="term" value="P:cobalamin biosynthetic process"/>
    <property type="evidence" value="ECO:0007669"/>
    <property type="project" value="UniProtKB-UniRule"/>
</dbReference>
<dbReference type="EMBL" id="QTTN01000052">
    <property type="protein sequence ID" value="REE57588.1"/>
    <property type="molecule type" value="Genomic_DNA"/>
</dbReference>
<evidence type="ECO:0000259" key="17">
    <source>
        <dbReference type="Pfam" id="PF01923"/>
    </source>
</evidence>
<evidence type="ECO:0000256" key="11">
    <source>
        <dbReference type="ARBA" id="ARBA00033334"/>
    </source>
</evidence>
<feature type="region of interest" description="Disordered" evidence="16">
    <location>
        <begin position="184"/>
        <end position="203"/>
    </location>
</feature>
<evidence type="ECO:0000256" key="6">
    <source>
        <dbReference type="ARBA" id="ARBA00022573"/>
    </source>
</evidence>
<evidence type="ECO:0000256" key="10">
    <source>
        <dbReference type="ARBA" id="ARBA00031529"/>
    </source>
</evidence>
<name>A0A3D9Q534_9BACL</name>
<keyword evidence="9 15" id="KW-0067">ATP-binding</keyword>
<dbReference type="Gene3D" id="1.20.1200.10">
    <property type="entry name" value="Cobalamin adenosyltransferase-like"/>
    <property type="match status" value="1"/>
</dbReference>
<keyword evidence="6 15" id="KW-0169">Cobalamin biosynthesis</keyword>
<evidence type="ECO:0000256" key="15">
    <source>
        <dbReference type="RuleBase" id="RU366026"/>
    </source>
</evidence>
<evidence type="ECO:0000256" key="12">
    <source>
        <dbReference type="ARBA" id="ARBA00033354"/>
    </source>
</evidence>
<dbReference type="SUPFAM" id="SSF89028">
    <property type="entry name" value="Cobalamin adenosyltransferase-like"/>
    <property type="match status" value="1"/>
</dbReference>
<gene>
    <name evidence="18" type="ORF">A8990_15233</name>
</gene>
<protein>
    <recommendedName>
        <fullName evidence="5 15">Corrinoid adenosyltransferase</fullName>
        <ecNumber evidence="4 15">2.5.1.17</ecNumber>
    </recommendedName>
    <alternativeName>
        <fullName evidence="10 15">Cob(II)alamin adenosyltransferase</fullName>
    </alternativeName>
    <alternativeName>
        <fullName evidence="12 15">Cob(II)yrinic acid a,c-diamide adenosyltransferase</fullName>
    </alternativeName>
    <alternativeName>
        <fullName evidence="11 15">Cobinamide/cobalamin adenosyltransferase</fullName>
    </alternativeName>
</protein>
<keyword evidence="19" id="KW-1185">Reference proteome</keyword>
<sequence length="203" mass="22003">MKLYTRTGDKGNTSVKGGRVRKDDSRVEAYGTVDELNSFVGQAAAVAASAGLKELVEELFEIQQELFDCGSDLAFADPNGRELKMTAASAQRLEGWIDAHTDAAPAIAKFILPGGSEVSALLHLCRTVCRRAERRIVTLAGELPVHEPVQTYMNRLSDYFFAAARAANAKLGVPDTEYIRSADVFSKKSEDGKERQEGSNGTS</sequence>
<evidence type="ECO:0000256" key="5">
    <source>
        <dbReference type="ARBA" id="ARBA00020963"/>
    </source>
</evidence>
<comment type="pathway">
    <text evidence="1 15">Cofactor biosynthesis; adenosylcobalamin biosynthesis; adenosylcobalamin from cob(II)yrinate a,c-diamide: step 2/7.</text>
</comment>
<dbReference type="RefSeq" id="WP_116192318.1">
    <property type="nucleotide sequence ID" value="NZ_QTTN01000052.1"/>
</dbReference>
<feature type="domain" description="Cobalamin adenosyltransferase-like" evidence="17">
    <location>
        <begin position="3"/>
        <end position="166"/>
    </location>
</feature>
<evidence type="ECO:0000256" key="3">
    <source>
        <dbReference type="ARBA" id="ARBA00011233"/>
    </source>
</evidence>
<dbReference type="UniPathway" id="UPA00148">
    <property type="reaction ID" value="UER00233"/>
</dbReference>
<dbReference type="AlphaFoldDB" id="A0A3D9Q534"/>
<reference evidence="18 19" key="1">
    <citation type="submission" date="2018-08" db="EMBL/GenBank/DDBJ databases">
        <title>Genomic Encyclopedia of Type Strains, Phase III (KMG-III): the genomes of soil and plant-associated and newly described type strains.</title>
        <authorList>
            <person name="Whitman W."/>
        </authorList>
    </citation>
    <scope>NUCLEOTIDE SEQUENCE [LARGE SCALE GENOMIC DNA]</scope>
    <source>
        <strain evidence="18 19">CGMCC 1.10966</strain>
    </source>
</reference>
<comment type="subunit">
    <text evidence="3">Homotrimer.</text>
</comment>
<dbReference type="OrthoDB" id="9778896at2"/>
<dbReference type="PANTHER" id="PTHR12213:SF0">
    <property type="entry name" value="CORRINOID ADENOSYLTRANSFERASE MMAB"/>
    <property type="match status" value="1"/>
</dbReference>